<gene>
    <name evidence="1" type="ORF">ROHU_024864</name>
</gene>
<name>A0A498MHN7_LABRO</name>
<accession>A0A498MHN7</accession>
<sequence>MDYRKQGSIVLQTVYKQDLTNLKSASEIQTKHRRYRQKRRRKQLGSIWERGERWTEAKSVKEKNPLIPSLLKLRKS</sequence>
<evidence type="ECO:0000313" key="2">
    <source>
        <dbReference type="Proteomes" id="UP000290572"/>
    </source>
</evidence>
<keyword evidence="2" id="KW-1185">Reference proteome</keyword>
<organism evidence="1 2">
    <name type="scientific">Labeo rohita</name>
    <name type="common">Indian major carp</name>
    <name type="synonym">Cyprinus rohita</name>
    <dbReference type="NCBI Taxonomy" id="84645"/>
    <lineage>
        <taxon>Eukaryota</taxon>
        <taxon>Metazoa</taxon>
        <taxon>Chordata</taxon>
        <taxon>Craniata</taxon>
        <taxon>Vertebrata</taxon>
        <taxon>Euteleostomi</taxon>
        <taxon>Actinopterygii</taxon>
        <taxon>Neopterygii</taxon>
        <taxon>Teleostei</taxon>
        <taxon>Ostariophysi</taxon>
        <taxon>Cypriniformes</taxon>
        <taxon>Cyprinidae</taxon>
        <taxon>Labeoninae</taxon>
        <taxon>Labeonini</taxon>
        <taxon>Labeo</taxon>
    </lineage>
</organism>
<dbReference type="AlphaFoldDB" id="A0A498MHN7"/>
<reference evidence="1 2" key="1">
    <citation type="submission" date="2018-03" db="EMBL/GenBank/DDBJ databases">
        <title>Draft genome sequence of Rohu Carp (Labeo rohita).</title>
        <authorList>
            <person name="Das P."/>
            <person name="Kushwaha B."/>
            <person name="Joshi C.G."/>
            <person name="Kumar D."/>
            <person name="Nagpure N.S."/>
            <person name="Sahoo L."/>
            <person name="Das S.P."/>
            <person name="Bit A."/>
            <person name="Patnaik S."/>
            <person name="Meher P.K."/>
            <person name="Jayasankar P."/>
            <person name="Koringa P.G."/>
            <person name="Patel N.V."/>
            <person name="Hinsu A.T."/>
            <person name="Kumar R."/>
            <person name="Pandey M."/>
            <person name="Agarwal S."/>
            <person name="Srivastava S."/>
            <person name="Singh M."/>
            <person name="Iquebal M.A."/>
            <person name="Jaiswal S."/>
            <person name="Angadi U.B."/>
            <person name="Kumar N."/>
            <person name="Raza M."/>
            <person name="Shah T.M."/>
            <person name="Rai A."/>
            <person name="Jena J.K."/>
        </authorList>
    </citation>
    <scope>NUCLEOTIDE SEQUENCE [LARGE SCALE GENOMIC DNA]</scope>
    <source>
        <strain evidence="1">DASCIFA01</strain>
        <tissue evidence="1">Testis</tissue>
    </source>
</reference>
<dbReference type="EMBL" id="QBIY01012635">
    <property type="protein sequence ID" value="RXN20651.1"/>
    <property type="molecule type" value="Genomic_DNA"/>
</dbReference>
<dbReference type="Proteomes" id="UP000290572">
    <property type="component" value="Unassembled WGS sequence"/>
</dbReference>
<comment type="caution">
    <text evidence="1">The sequence shown here is derived from an EMBL/GenBank/DDBJ whole genome shotgun (WGS) entry which is preliminary data.</text>
</comment>
<protein>
    <submittedName>
        <fullName evidence="1">Uncharacterized protein</fullName>
    </submittedName>
</protein>
<evidence type="ECO:0000313" key="1">
    <source>
        <dbReference type="EMBL" id="RXN20651.1"/>
    </source>
</evidence>
<proteinExistence type="predicted"/>